<proteinExistence type="inferred from homology"/>
<accession>A0A4S8KMP0</accession>
<evidence type="ECO:0000256" key="2">
    <source>
        <dbReference type="ARBA" id="ARBA00010139"/>
    </source>
</evidence>
<dbReference type="EMBL" id="ML180656">
    <property type="protein sequence ID" value="THU76906.1"/>
    <property type="molecule type" value="Genomic_DNA"/>
</dbReference>
<dbReference type="SUPFAM" id="SSF51905">
    <property type="entry name" value="FAD/NAD(P)-binding domain"/>
    <property type="match status" value="2"/>
</dbReference>
<evidence type="ECO:0000256" key="3">
    <source>
        <dbReference type="ARBA" id="ARBA00022630"/>
    </source>
</evidence>
<comment type="cofactor">
    <cofactor evidence="1">
        <name>FAD</name>
        <dbReference type="ChEBI" id="CHEBI:57692"/>
    </cofactor>
</comment>
<organism evidence="8 9">
    <name type="scientific">Dendrothele bispora (strain CBS 962.96)</name>
    <dbReference type="NCBI Taxonomy" id="1314807"/>
    <lineage>
        <taxon>Eukaryota</taxon>
        <taxon>Fungi</taxon>
        <taxon>Dikarya</taxon>
        <taxon>Basidiomycota</taxon>
        <taxon>Agaricomycotina</taxon>
        <taxon>Agaricomycetes</taxon>
        <taxon>Agaricomycetidae</taxon>
        <taxon>Agaricales</taxon>
        <taxon>Agaricales incertae sedis</taxon>
        <taxon>Dendrothele</taxon>
    </lineage>
</organism>
<dbReference type="GO" id="GO:0004499">
    <property type="term" value="F:N,N-dimethylaniline monooxygenase activity"/>
    <property type="evidence" value="ECO:0007669"/>
    <property type="project" value="InterPro"/>
</dbReference>
<keyword evidence="4" id="KW-0274">FAD</keyword>
<evidence type="ECO:0000313" key="9">
    <source>
        <dbReference type="Proteomes" id="UP000297245"/>
    </source>
</evidence>
<evidence type="ECO:0000256" key="5">
    <source>
        <dbReference type="ARBA" id="ARBA00022857"/>
    </source>
</evidence>
<protein>
    <submittedName>
        <fullName evidence="8">Cyclohexanone monooxygenase</fullName>
    </submittedName>
</protein>
<evidence type="ECO:0000313" key="8">
    <source>
        <dbReference type="EMBL" id="THU76906.1"/>
    </source>
</evidence>
<reference evidence="8 9" key="1">
    <citation type="journal article" date="2019" name="Nat. Ecol. Evol.">
        <title>Megaphylogeny resolves global patterns of mushroom evolution.</title>
        <authorList>
            <person name="Varga T."/>
            <person name="Krizsan K."/>
            <person name="Foldi C."/>
            <person name="Dima B."/>
            <person name="Sanchez-Garcia M."/>
            <person name="Sanchez-Ramirez S."/>
            <person name="Szollosi G.J."/>
            <person name="Szarkandi J.G."/>
            <person name="Papp V."/>
            <person name="Albert L."/>
            <person name="Andreopoulos W."/>
            <person name="Angelini C."/>
            <person name="Antonin V."/>
            <person name="Barry K.W."/>
            <person name="Bougher N.L."/>
            <person name="Buchanan P."/>
            <person name="Buyck B."/>
            <person name="Bense V."/>
            <person name="Catcheside P."/>
            <person name="Chovatia M."/>
            <person name="Cooper J."/>
            <person name="Damon W."/>
            <person name="Desjardin D."/>
            <person name="Finy P."/>
            <person name="Geml J."/>
            <person name="Haridas S."/>
            <person name="Hughes K."/>
            <person name="Justo A."/>
            <person name="Karasinski D."/>
            <person name="Kautmanova I."/>
            <person name="Kiss B."/>
            <person name="Kocsube S."/>
            <person name="Kotiranta H."/>
            <person name="LaButti K.M."/>
            <person name="Lechner B.E."/>
            <person name="Liimatainen K."/>
            <person name="Lipzen A."/>
            <person name="Lukacs Z."/>
            <person name="Mihaltcheva S."/>
            <person name="Morgado L.N."/>
            <person name="Niskanen T."/>
            <person name="Noordeloos M.E."/>
            <person name="Ohm R.A."/>
            <person name="Ortiz-Santana B."/>
            <person name="Ovrebo C."/>
            <person name="Racz N."/>
            <person name="Riley R."/>
            <person name="Savchenko A."/>
            <person name="Shiryaev A."/>
            <person name="Soop K."/>
            <person name="Spirin V."/>
            <person name="Szebenyi C."/>
            <person name="Tomsovsky M."/>
            <person name="Tulloss R.E."/>
            <person name="Uehling J."/>
            <person name="Grigoriev I.V."/>
            <person name="Vagvolgyi C."/>
            <person name="Papp T."/>
            <person name="Martin F.M."/>
            <person name="Miettinen O."/>
            <person name="Hibbett D.S."/>
            <person name="Nagy L.G."/>
        </authorList>
    </citation>
    <scope>NUCLEOTIDE SEQUENCE [LARGE SCALE GENOMIC DNA]</scope>
    <source>
        <strain evidence="8 9">CBS 962.96</strain>
    </source>
</reference>
<dbReference type="Proteomes" id="UP000297245">
    <property type="component" value="Unassembled WGS sequence"/>
</dbReference>
<dbReference type="PANTHER" id="PTHR43098">
    <property type="entry name" value="L-ORNITHINE N(5)-MONOOXYGENASE-RELATED"/>
    <property type="match status" value="1"/>
</dbReference>
<dbReference type="Pfam" id="PF00743">
    <property type="entry name" value="FMO-like"/>
    <property type="match status" value="1"/>
</dbReference>
<dbReference type="InterPro" id="IPR036188">
    <property type="entry name" value="FAD/NAD-bd_sf"/>
</dbReference>
<dbReference type="GO" id="GO:0050661">
    <property type="term" value="F:NADP binding"/>
    <property type="evidence" value="ECO:0007669"/>
    <property type="project" value="InterPro"/>
</dbReference>
<name>A0A4S8KMP0_DENBC</name>
<keyword evidence="5" id="KW-0521">NADP</keyword>
<dbReference type="GO" id="GO:0050660">
    <property type="term" value="F:flavin adenine dinucleotide binding"/>
    <property type="evidence" value="ECO:0007669"/>
    <property type="project" value="InterPro"/>
</dbReference>
<comment type="similarity">
    <text evidence="2">Belongs to the FAD-binding monooxygenase family.</text>
</comment>
<dbReference type="InterPro" id="IPR020946">
    <property type="entry name" value="Flavin_mOase-like"/>
</dbReference>
<keyword evidence="6" id="KW-0560">Oxidoreductase</keyword>
<evidence type="ECO:0000256" key="7">
    <source>
        <dbReference type="ARBA" id="ARBA00023033"/>
    </source>
</evidence>
<gene>
    <name evidence="8" type="ORF">K435DRAFT_878581</name>
</gene>
<dbReference type="AlphaFoldDB" id="A0A4S8KMP0"/>
<dbReference type="PANTHER" id="PTHR43098:SF3">
    <property type="entry name" value="L-ORNITHINE N(5)-MONOOXYGENASE-RELATED"/>
    <property type="match status" value="1"/>
</dbReference>
<dbReference type="OrthoDB" id="66881at2759"/>
<sequence>MSATDNSLGDELDVLVVGAGFAGLYHLYQLRKLGYSVKLFESGSGMGGVWHWNCYPGARVDSETPLYEFSIEEVWKDWRWKERFPERNELVSYFRYVGEKLDLKKDISFNTRVTAAHFDANVDRWNVTTDGGNVVRPRFLILAVGFAAKRYVPDWPGLDKFQGVWHHTANWPQEGVDVKGKRVGVIGTGSTGVQVITDVGPRVKHLTVFQRSPAIALPMNNSKVDDEKHRKMRELSPIMYRRRLQTTTGHNFAAYPQDTFSATPEERYLLWEELWNRGGLNFAVGNYRDVMVNQEANDAVYAFWRDKIRKRLNDPVMQEKLVPTVAPYPFGTKRPVMEGGYYEVFNQPNVDLVDVNKTPIQEITTKGIRTGDGVEHELDILVVASGFDSLTGGIIQIDIRGLDGTSIKDKWANGVYTHLGMTTANFPNMFFLYGPQSPAALSNGPASIEMQSDWVINCIQHMKKNKLTRIEATPEAEEEWRNLNINVAAGTLLGKAKSWYNGSNIPGKVVEPLNFAGGLPYYYSLIKEKEEKGYEGFKLSSNAQKAELEVHDKHKHQVVNGFAKV</sequence>
<keyword evidence="9" id="KW-1185">Reference proteome</keyword>
<keyword evidence="7 8" id="KW-0503">Monooxygenase</keyword>
<evidence type="ECO:0000256" key="6">
    <source>
        <dbReference type="ARBA" id="ARBA00023002"/>
    </source>
</evidence>
<keyword evidence="3" id="KW-0285">Flavoprotein</keyword>
<evidence type="ECO:0000256" key="4">
    <source>
        <dbReference type="ARBA" id="ARBA00022827"/>
    </source>
</evidence>
<dbReference type="Gene3D" id="3.50.50.60">
    <property type="entry name" value="FAD/NAD(P)-binding domain"/>
    <property type="match status" value="2"/>
</dbReference>
<dbReference type="InterPro" id="IPR050775">
    <property type="entry name" value="FAD-binding_Monooxygenases"/>
</dbReference>
<evidence type="ECO:0000256" key="1">
    <source>
        <dbReference type="ARBA" id="ARBA00001974"/>
    </source>
</evidence>